<evidence type="ECO:0000313" key="2">
    <source>
        <dbReference type="Proteomes" id="UP001203665"/>
    </source>
</evidence>
<dbReference type="EMBL" id="JAMQJY010000001">
    <property type="protein sequence ID" value="MCM2675606.1"/>
    <property type="molecule type" value="Genomic_DNA"/>
</dbReference>
<sequence length="94" mass="10747">MERLSKNLQDVLDFLGPEFTTKTINNELCAYRKLNNKYDIHISGCNTKCSPFNVYVWDISSGESENSTLVNKAEYLKTIKDLGLALDEFTAKYN</sequence>
<protein>
    <submittedName>
        <fullName evidence="1">Uncharacterized protein</fullName>
    </submittedName>
</protein>
<gene>
    <name evidence="1" type="ORF">NDM98_08935</name>
</gene>
<accession>A0ABT0XI71</accession>
<dbReference type="RefSeq" id="WP_251606528.1">
    <property type="nucleotide sequence ID" value="NZ_JAMQJY010000001.1"/>
</dbReference>
<keyword evidence="2" id="KW-1185">Reference proteome</keyword>
<comment type="caution">
    <text evidence="1">The sequence shown here is derived from an EMBL/GenBank/DDBJ whole genome shotgun (WGS) entry which is preliminary data.</text>
</comment>
<reference evidence="1" key="1">
    <citation type="submission" date="2022-06" db="EMBL/GenBank/DDBJ databases">
        <title>Alkalicoccobacillus porphyridii sp. nov., isolated from a marine red alga, Porphyridium purpureum and reclassification of Shouchella plakortidis and Shouchella gibsonii as Alkalicoccobacillus plakortidis comb. nov. and Alkalicoccobacillus gibsonii comb. nov.</title>
        <authorList>
            <person name="Kim K.H."/>
            <person name="Lee J.K."/>
            <person name="Han D.M."/>
            <person name="Baek J.H."/>
            <person name="Jeon C.O."/>
        </authorList>
    </citation>
    <scope>NUCLEOTIDE SEQUENCE</scope>
    <source>
        <strain evidence="1">DSM 19153</strain>
    </source>
</reference>
<dbReference type="Proteomes" id="UP001203665">
    <property type="component" value="Unassembled WGS sequence"/>
</dbReference>
<evidence type="ECO:0000313" key="1">
    <source>
        <dbReference type="EMBL" id="MCM2675606.1"/>
    </source>
</evidence>
<name>A0ABT0XI71_9BACI</name>
<organism evidence="1 2">
    <name type="scientific">Alkalicoccobacillus plakortidis</name>
    <dbReference type="NCBI Taxonomy" id="444060"/>
    <lineage>
        <taxon>Bacteria</taxon>
        <taxon>Bacillati</taxon>
        <taxon>Bacillota</taxon>
        <taxon>Bacilli</taxon>
        <taxon>Bacillales</taxon>
        <taxon>Bacillaceae</taxon>
        <taxon>Alkalicoccobacillus</taxon>
    </lineage>
</organism>
<proteinExistence type="predicted"/>